<feature type="region of interest" description="Disordered" evidence="1">
    <location>
        <begin position="224"/>
        <end position="264"/>
    </location>
</feature>
<evidence type="ECO:0000313" key="3">
    <source>
        <dbReference type="Proteomes" id="UP000800235"/>
    </source>
</evidence>
<sequence length="486" mass="53314">MASVSIPRLGPGNIGVGIGSTEQLYRYFDDALELQDTLRDLHLTVDIVNQGTPSKDNSIRNVVGNRASYEITKLVCDPSVVPPPLFYHRRSPVVMRSVSRDTSLQHPSQPQTPATATKATTSDSVTSSEDTPSSDKDSVFSWTPSVHTPFSPMSTPPRRSLSRRRVSSDGSLESSPSGHRTNSNNRFSTLGAVPEGIEAALATSSTHSQQSHSSAYLDDDIFTSPAQQSNTRGLQQQKQQVQQHDTTHTISVAQSPQTPKRSLSLSRRLSMLSPIALSFIDDASTPGHRKMSMSFRSPSIRSPTPVPQISQPVQAAQPVQATQPIPEEHPEANKTQVPEETATNTTRHRRLSSITAPIEKTLNKDINFYGLRRSASATYKSGVQKFTGKPGPLVISRPQSGQSHRTHVLPPLERPDRGRTPPPPSPPIPKDADIIRGHLPKSLKEQGRAVSSQSVYLVEVIERTDSFDETVRAKFSAEEYRQCIYE</sequence>
<dbReference type="EMBL" id="MU007037">
    <property type="protein sequence ID" value="KAF2430718.1"/>
    <property type="molecule type" value="Genomic_DNA"/>
</dbReference>
<feature type="compositionally biased region" description="Pro residues" evidence="1">
    <location>
        <begin position="420"/>
        <end position="429"/>
    </location>
</feature>
<evidence type="ECO:0000313" key="2">
    <source>
        <dbReference type="EMBL" id="KAF2430718.1"/>
    </source>
</evidence>
<protein>
    <submittedName>
        <fullName evidence="2">Uncharacterized protein</fullName>
    </submittedName>
</protein>
<organism evidence="2 3">
    <name type="scientific">Tothia fuscella</name>
    <dbReference type="NCBI Taxonomy" id="1048955"/>
    <lineage>
        <taxon>Eukaryota</taxon>
        <taxon>Fungi</taxon>
        <taxon>Dikarya</taxon>
        <taxon>Ascomycota</taxon>
        <taxon>Pezizomycotina</taxon>
        <taxon>Dothideomycetes</taxon>
        <taxon>Pleosporomycetidae</taxon>
        <taxon>Venturiales</taxon>
        <taxon>Cylindrosympodiaceae</taxon>
        <taxon>Tothia</taxon>
    </lineage>
</organism>
<feature type="region of interest" description="Disordered" evidence="1">
    <location>
        <begin position="327"/>
        <end position="356"/>
    </location>
</feature>
<feature type="region of interest" description="Disordered" evidence="1">
    <location>
        <begin position="288"/>
        <end position="308"/>
    </location>
</feature>
<feature type="compositionally biased region" description="Polar residues" evidence="1">
    <location>
        <begin position="333"/>
        <end position="345"/>
    </location>
</feature>
<feature type="compositionally biased region" description="Polar residues" evidence="1">
    <location>
        <begin position="224"/>
        <end position="234"/>
    </location>
</feature>
<dbReference type="AlphaFoldDB" id="A0A9P4TZB1"/>
<evidence type="ECO:0000256" key="1">
    <source>
        <dbReference type="SAM" id="MobiDB-lite"/>
    </source>
</evidence>
<accession>A0A9P4TZB1</accession>
<name>A0A9P4TZB1_9PEZI</name>
<feature type="region of interest" description="Disordered" evidence="1">
    <location>
        <begin position="382"/>
        <end position="432"/>
    </location>
</feature>
<feature type="compositionally biased region" description="Polar residues" evidence="1">
    <location>
        <begin position="248"/>
        <end position="260"/>
    </location>
</feature>
<keyword evidence="3" id="KW-1185">Reference proteome</keyword>
<feature type="compositionally biased region" description="Polar residues" evidence="1">
    <location>
        <begin position="178"/>
        <end position="188"/>
    </location>
</feature>
<reference evidence="2" key="1">
    <citation type="journal article" date="2020" name="Stud. Mycol.">
        <title>101 Dothideomycetes genomes: a test case for predicting lifestyles and emergence of pathogens.</title>
        <authorList>
            <person name="Haridas S."/>
            <person name="Albert R."/>
            <person name="Binder M."/>
            <person name="Bloem J."/>
            <person name="Labutti K."/>
            <person name="Salamov A."/>
            <person name="Andreopoulos B."/>
            <person name="Baker S."/>
            <person name="Barry K."/>
            <person name="Bills G."/>
            <person name="Bluhm B."/>
            <person name="Cannon C."/>
            <person name="Castanera R."/>
            <person name="Culley D."/>
            <person name="Daum C."/>
            <person name="Ezra D."/>
            <person name="Gonzalez J."/>
            <person name="Henrissat B."/>
            <person name="Kuo A."/>
            <person name="Liang C."/>
            <person name="Lipzen A."/>
            <person name="Lutzoni F."/>
            <person name="Magnuson J."/>
            <person name="Mondo S."/>
            <person name="Nolan M."/>
            <person name="Ohm R."/>
            <person name="Pangilinan J."/>
            <person name="Park H.-J."/>
            <person name="Ramirez L."/>
            <person name="Alfaro M."/>
            <person name="Sun H."/>
            <person name="Tritt A."/>
            <person name="Yoshinaga Y."/>
            <person name="Zwiers L.-H."/>
            <person name="Turgeon B."/>
            <person name="Goodwin S."/>
            <person name="Spatafora J."/>
            <person name="Crous P."/>
            <person name="Grigoriev I."/>
        </authorList>
    </citation>
    <scope>NUCLEOTIDE SEQUENCE</scope>
    <source>
        <strain evidence="2">CBS 130266</strain>
    </source>
</reference>
<comment type="caution">
    <text evidence="2">The sequence shown here is derived from an EMBL/GenBank/DDBJ whole genome shotgun (WGS) entry which is preliminary data.</text>
</comment>
<gene>
    <name evidence="2" type="ORF">EJ08DRAFT_697194</name>
</gene>
<feature type="compositionally biased region" description="Low complexity" evidence="1">
    <location>
        <begin position="168"/>
        <end position="177"/>
    </location>
</feature>
<dbReference type="Proteomes" id="UP000800235">
    <property type="component" value="Unassembled WGS sequence"/>
</dbReference>
<feature type="region of interest" description="Disordered" evidence="1">
    <location>
        <begin position="97"/>
        <end position="189"/>
    </location>
</feature>
<feature type="compositionally biased region" description="Low complexity" evidence="1">
    <location>
        <begin position="105"/>
        <end position="131"/>
    </location>
</feature>
<proteinExistence type="predicted"/>